<keyword evidence="3 8" id="KW-0812">Transmembrane</keyword>
<keyword evidence="2" id="KW-1003">Cell membrane</keyword>
<feature type="transmembrane region" description="Helical" evidence="8">
    <location>
        <begin position="47"/>
        <end position="65"/>
    </location>
</feature>
<reference evidence="10 11" key="1">
    <citation type="journal article" date="2017" name="Genome Announc.">
        <title>Twelve Complete Reference Genomes of Clinical Isolates in the Capnocytophaga Genus.</title>
        <authorList>
            <person name="Villarma A."/>
            <person name="Gulvik C.A."/>
            <person name="Rowe L.A."/>
            <person name="Sheth M."/>
            <person name="Juieng P."/>
            <person name="Nicholson A.C."/>
            <person name="Loparev V.N."/>
            <person name="McQuiston J.R."/>
        </authorList>
    </citation>
    <scope>NUCLEOTIDE SEQUENCE [LARGE SCALE GENOMIC DNA]</scope>
    <source>
        <strain evidence="10 11">G7591</strain>
    </source>
</reference>
<feature type="transmembrane region" description="Helical" evidence="8">
    <location>
        <begin position="179"/>
        <end position="199"/>
    </location>
</feature>
<evidence type="ECO:0000256" key="4">
    <source>
        <dbReference type="ARBA" id="ARBA00022741"/>
    </source>
</evidence>
<evidence type="ECO:0000313" key="10">
    <source>
        <dbReference type="EMBL" id="ATA68336.1"/>
    </source>
</evidence>
<comment type="subcellular location">
    <subcellularLocation>
        <location evidence="1">Cell membrane</location>
    </subcellularLocation>
</comment>
<gene>
    <name evidence="10" type="ORF">CGC48_06660</name>
</gene>
<dbReference type="AlphaFoldDB" id="A0A250E9F1"/>
<evidence type="ECO:0000256" key="2">
    <source>
        <dbReference type="ARBA" id="ARBA00022475"/>
    </source>
</evidence>
<protein>
    <recommendedName>
        <fullName evidence="9">Pycsar effector protein domain-containing protein</fullName>
    </recommendedName>
</protein>
<dbReference type="KEGG" id="ccyn:CGC48_06660"/>
<evidence type="ECO:0000256" key="7">
    <source>
        <dbReference type="ARBA" id="ARBA00023136"/>
    </source>
</evidence>
<keyword evidence="6" id="KW-0051">Antiviral defense</keyword>
<dbReference type="InterPro" id="IPR043760">
    <property type="entry name" value="PycTM_dom"/>
</dbReference>
<evidence type="ECO:0000256" key="1">
    <source>
        <dbReference type="ARBA" id="ARBA00004236"/>
    </source>
</evidence>
<proteinExistence type="predicted"/>
<accession>A0A250E9F1</accession>
<keyword evidence="7 8" id="KW-0472">Membrane</keyword>
<evidence type="ECO:0000256" key="8">
    <source>
        <dbReference type="SAM" id="Phobius"/>
    </source>
</evidence>
<evidence type="ECO:0000256" key="5">
    <source>
        <dbReference type="ARBA" id="ARBA00022989"/>
    </source>
</evidence>
<feature type="domain" description="Pycsar effector protein" evidence="9">
    <location>
        <begin position="27"/>
        <end position="198"/>
    </location>
</feature>
<dbReference type="EMBL" id="CP022378">
    <property type="protein sequence ID" value="ATA68336.1"/>
    <property type="molecule type" value="Genomic_DNA"/>
</dbReference>
<keyword evidence="5 8" id="KW-1133">Transmembrane helix</keyword>
<feature type="transmembrane region" description="Helical" evidence="8">
    <location>
        <begin position="85"/>
        <end position="106"/>
    </location>
</feature>
<organism evidence="10 11">
    <name type="scientific">Capnocytophaga cynodegmi</name>
    <dbReference type="NCBI Taxonomy" id="28189"/>
    <lineage>
        <taxon>Bacteria</taxon>
        <taxon>Pseudomonadati</taxon>
        <taxon>Bacteroidota</taxon>
        <taxon>Flavobacteriia</taxon>
        <taxon>Flavobacteriales</taxon>
        <taxon>Flavobacteriaceae</taxon>
        <taxon>Capnocytophaga</taxon>
    </lineage>
</organism>
<sequence length="202" mass="23641">MCLKKFMVELLYGKYNNEIMKDKIEKAQKRLELVNQWITNCDTKSSFILTFYGVILTIIFTSDMGKEMMNVFSFEVADKWNWESVKNFLLFILVIAFLGSIGKSFYHIYNTLRARINSDVYEQTGLITSSNSFFGTIAQKNFQDFEQATNSENEEEYLKDLNSQIFINSKIAAKKFEHYNSSIFWTFVSLGIFLVYIILNIL</sequence>
<evidence type="ECO:0000259" key="9">
    <source>
        <dbReference type="Pfam" id="PF18967"/>
    </source>
</evidence>
<evidence type="ECO:0000313" key="11">
    <source>
        <dbReference type="Proteomes" id="UP000242855"/>
    </source>
</evidence>
<evidence type="ECO:0000256" key="3">
    <source>
        <dbReference type="ARBA" id="ARBA00022692"/>
    </source>
</evidence>
<dbReference type="Proteomes" id="UP000242855">
    <property type="component" value="Chromosome"/>
</dbReference>
<evidence type="ECO:0000256" key="6">
    <source>
        <dbReference type="ARBA" id="ARBA00023118"/>
    </source>
</evidence>
<name>A0A250E9F1_9FLAO</name>
<keyword evidence="4" id="KW-0547">Nucleotide-binding</keyword>
<dbReference type="Pfam" id="PF18967">
    <property type="entry name" value="PycTM"/>
    <property type="match status" value="1"/>
</dbReference>